<accession>A0A116L8B0</accession>
<dbReference type="Proteomes" id="UP000073200">
    <property type="component" value="Unassembled WGS sequence"/>
</dbReference>
<name>A0A116L8B0_STRSU</name>
<protein>
    <submittedName>
        <fullName evidence="1">Uncharacterized protein</fullName>
    </submittedName>
</protein>
<evidence type="ECO:0000313" key="1">
    <source>
        <dbReference type="EMBL" id="CYU77547.1"/>
    </source>
</evidence>
<dbReference type="AlphaFoldDB" id="A0A116L8B0"/>
<organism evidence="1 2">
    <name type="scientific">Streptococcus suis</name>
    <dbReference type="NCBI Taxonomy" id="1307"/>
    <lineage>
        <taxon>Bacteria</taxon>
        <taxon>Bacillati</taxon>
        <taxon>Bacillota</taxon>
        <taxon>Bacilli</taxon>
        <taxon>Lactobacillales</taxon>
        <taxon>Streptococcaceae</taxon>
        <taxon>Streptococcus</taxon>
    </lineage>
</organism>
<sequence>MSELEQKEHRELIVSDDCFALIQKMSELDSSAYQRYEITNPNILAHVEKIVQPALKHHLKKAGQPNIPKGLFKVDLPIGDLHKIKGETDKYRAFVKGAEGKFKAHAILTPAQVEIAKGAKAAAAVSGAMQVAAMVVGQYYMAEINGQLDSMKETLNDVKDFQVREFKGTVRALIVNISQLSKFSADYVENAELARLKLMECANFRAEVTKLLEQVNLAIEESITKGKGLSFEKYEQLIEKLSTNLFYQQTLLRLLAELSKLDLVFSQGVASEDSSYYVYEYYLNNCNSLGEKIANWHKDKIKFFQIDTKRNRRTQEGPMKVVADIAKELDKNAHVAAGVGFLGGLVGAAAGFGIGKAAGELNKAIRYIDVRKRTVKLISEQETVSYQSSKRLSVNNYGENVKLLVEDGKVYYLLPDDSES</sequence>
<proteinExistence type="predicted"/>
<gene>
    <name evidence="1" type="ORF">ERS132421_00546</name>
</gene>
<evidence type="ECO:0000313" key="2">
    <source>
        <dbReference type="Proteomes" id="UP000073200"/>
    </source>
</evidence>
<reference evidence="1 2" key="1">
    <citation type="submission" date="2016-02" db="EMBL/GenBank/DDBJ databases">
        <authorList>
            <consortium name="Pathogen Informatics"/>
        </authorList>
    </citation>
    <scope>NUCLEOTIDE SEQUENCE [LARGE SCALE GENOMIC DNA]</scope>
    <source>
        <strain evidence="1 2">LSS59</strain>
    </source>
</reference>
<dbReference type="RefSeq" id="WP_044667474.1">
    <property type="nucleotide sequence ID" value="NZ_CEER01000012.1"/>
</dbReference>
<dbReference type="EMBL" id="FIHG01000002">
    <property type="protein sequence ID" value="CYU77547.1"/>
    <property type="molecule type" value="Genomic_DNA"/>
</dbReference>